<evidence type="ECO:0000313" key="3">
    <source>
        <dbReference type="EMBL" id="KAK6758310.1"/>
    </source>
</evidence>
<proteinExistence type="predicted"/>
<comment type="caution">
    <text evidence="3">The sequence shown here is derived from an EMBL/GenBank/DDBJ whole genome shotgun (WGS) entry which is preliminary data.</text>
</comment>
<dbReference type="Gene3D" id="1.10.490.10">
    <property type="entry name" value="Globins"/>
    <property type="match status" value="1"/>
</dbReference>
<dbReference type="PANTHER" id="PTHR47027">
    <property type="entry name" value="REVERSE TRANSCRIPTASE DOMAIN-CONTAINING PROTEIN"/>
    <property type="match status" value="1"/>
</dbReference>
<evidence type="ECO:0000313" key="4">
    <source>
        <dbReference type="Proteomes" id="UP001303046"/>
    </source>
</evidence>
<name>A0ABR1E7P6_NECAM</name>
<feature type="region of interest" description="Disordered" evidence="1">
    <location>
        <begin position="579"/>
        <end position="600"/>
    </location>
</feature>
<evidence type="ECO:0000259" key="2">
    <source>
        <dbReference type="PROSITE" id="PS50878"/>
    </source>
</evidence>
<dbReference type="EMBL" id="JAVFWL010000005">
    <property type="protein sequence ID" value="KAK6758310.1"/>
    <property type="molecule type" value="Genomic_DNA"/>
</dbReference>
<dbReference type="PROSITE" id="PS50878">
    <property type="entry name" value="RT_POL"/>
    <property type="match status" value="1"/>
</dbReference>
<protein>
    <recommendedName>
        <fullName evidence="2">Reverse transcriptase domain-containing protein</fullName>
    </recommendedName>
</protein>
<feature type="domain" description="Reverse transcriptase" evidence="2">
    <location>
        <begin position="1"/>
        <end position="87"/>
    </location>
</feature>
<keyword evidence="4" id="KW-1185">Reference proteome</keyword>
<dbReference type="InterPro" id="IPR000477">
    <property type="entry name" value="RT_dom"/>
</dbReference>
<evidence type="ECO:0000256" key="1">
    <source>
        <dbReference type="SAM" id="MobiDB-lite"/>
    </source>
</evidence>
<accession>A0ABR1E7P6</accession>
<reference evidence="3 4" key="1">
    <citation type="submission" date="2023-08" db="EMBL/GenBank/DDBJ databases">
        <title>A Necator americanus chromosomal reference genome.</title>
        <authorList>
            <person name="Ilik V."/>
            <person name="Petrzelkova K.J."/>
            <person name="Pardy F."/>
            <person name="Fuh T."/>
            <person name="Niatou-Singa F.S."/>
            <person name="Gouil Q."/>
            <person name="Baker L."/>
            <person name="Ritchie M.E."/>
            <person name="Jex A.R."/>
            <person name="Gazzola D."/>
            <person name="Li H."/>
            <person name="Toshio Fujiwara R."/>
            <person name="Zhan B."/>
            <person name="Aroian R.V."/>
            <person name="Pafco B."/>
            <person name="Schwarz E.M."/>
        </authorList>
    </citation>
    <scope>NUCLEOTIDE SEQUENCE [LARGE SCALE GENOMIC DNA]</scope>
    <source>
        <strain evidence="3 4">Aroian</strain>
        <tissue evidence="3">Whole animal</tissue>
    </source>
</reference>
<gene>
    <name evidence="3" type="primary">Necator_chrV.g20661</name>
    <name evidence="3" type="ORF">RB195_015868</name>
</gene>
<organism evidence="3 4">
    <name type="scientific">Necator americanus</name>
    <name type="common">Human hookworm</name>
    <dbReference type="NCBI Taxonomy" id="51031"/>
    <lineage>
        <taxon>Eukaryota</taxon>
        <taxon>Metazoa</taxon>
        <taxon>Ecdysozoa</taxon>
        <taxon>Nematoda</taxon>
        <taxon>Chromadorea</taxon>
        <taxon>Rhabditida</taxon>
        <taxon>Rhabditina</taxon>
        <taxon>Rhabditomorpha</taxon>
        <taxon>Strongyloidea</taxon>
        <taxon>Ancylostomatidae</taxon>
        <taxon>Bunostominae</taxon>
        <taxon>Necator</taxon>
    </lineage>
</organism>
<dbReference type="Proteomes" id="UP001303046">
    <property type="component" value="Unassembled WGS sequence"/>
</dbReference>
<sequence>MRKLEWDDMGVKVDGRQLHHLRFADDIVLITPNISQAERMLTEFDETCACIGLQLNLQKTMFTGHWRQRMGNGWVSDAPFRLNGTNMSECTSYVCLGRELKMMNDLTPELGRRRRPVRGAYKSIEDVVKKTRNIRLHSHLFNTTVLPALTYASETWAFRKQEENADTTARIHITYLAPSSLPISSCNGRTFHPYSTRTLLPAAEAHRNLSQLFGIEAPSVRAWFQPFKCGNKRLEDEPRPGRPTAISFDELKNLAEQHLYEGVRYFAASRGCSLSTVSNGPRSLGMVKKLGQWLPHALSDGNRERRLDICTKLLSRSRRFDWLTPLSLEMKNESSTSTTPTNVRGALAVNTDPFVKGEIHEKKVMLSVRYSGRIFVAEQEEVNRICEEYNKVEDKYGLFERMFIQLFLEEEIELSVHFGLDNLEEDSLRKDQRFRTHVGKFQRFLTGILEMLSKGPEQAQDIVQVLRSAISASQLWLHWDAPSYNCGIAELKLLIRSGGTQHEPKLDLAGQKNEECGKELCQIREMTKIIRSSWIDERILDSWRHAIIISLHKKLFVTEPKKPKNTFIACNVQGFGSDHSGPIRHRKETAGDEQAGFCSA</sequence>
<dbReference type="PANTHER" id="PTHR47027:SF20">
    <property type="entry name" value="REVERSE TRANSCRIPTASE-LIKE PROTEIN WITH RNA-DIRECTED DNA POLYMERASE DOMAIN"/>
    <property type="match status" value="1"/>
</dbReference>
<dbReference type="InterPro" id="IPR012292">
    <property type="entry name" value="Globin/Proto"/>
</dbReference>